<gene>
    <name evidence="3" type="ORF">BS47DRAFT_832637</name>
</gene>
<name>A0A9P6AZP0_9AGAM</name>
<evidence type="ECO:0000256" key="2">
    <source>
        <dbReference type="SAM" id="SignalP"/>
    </source>
</evidence>
<accession>A0A9P6AZP0</accession>
<feature type="signal peptide" evidence="2">
    <location>
        <begin position="1"/>
        <end position="25"/>
    </location>
</feature>
<evidence type="ECO:0000313" key="3">
    <source>
        <dbReference type="EMBL" id="KAF9514820.1"/>
    </source>
</evidence>
<organism evidence="3 4">
    <name type="scientific">Hydnum rufescens UP504</name>
    <dbReference type="NCBI Taxonomy" id="1448309"/>
    <lineage>
        <taxon>Eukaryota</taxon>
        <taxon>Fungi</taxon>
        <taxon>Dikarya</taxon>
        <taxon>Basidiomycota</taxon>
        <taxon>Agaricomycotina</taxon>
        <taxon>Agaricomycetes</taxon>
        <taxon>Cantharellales</taxon>
        <taxon>Hydnaceae</taxon>
        <taxon>Hydnum</taxon>
    </lineage>
</organism>
<dbReference type="OrthoDB" id="3362371at2759"/>
<dbReference type="Proteomes" id="UP000886523">
    <property type="component" value="Unassembled WGS sequence"/>
</dbReference>
<reference evidence="3" key="1">
    <citation type="journal article" date="2020" name="Nat. Commun.">
        <title>Large-scale genome sequencing of mycorrhizal fungi provides insights into the early evolution of symbiotic traits.</title>
        <authorList>
            <person name="Miyauchi S."/>
            <person name="Kiss E."/>
            <person name="Kuo A."/>
            <person name="Drula E."/>
            <person name="Kohler A."/>
            <person name="Sanchez-Garcia M."/>
            <person name="Morin E."/>
            <person name="Andreopoulos B."/>
            <person name="Barry K.W."/>
            <person name="Bonito G."/>
            <person name="Buee M."/>
            <person name="Carver A."/>
            <person name="Chen C."/>
            <person name="Cichocki N."/>
            <person name="Clum A."/>
            <person name="Culley D."/>
            <person name="Crous P.W."/>
            <person name="Fauchery L."/>
            <person name="Girlanda M."/>
            <person name="Hayes R.D."/>
            <person name="Keri Z."/>
            <person name="LaButti K."/>
            <person name="Lipzen A."/>
            <person name="Lombard V."/>
            <person name="Magnuson J."/>
            <person name="Maillard F."/>
            <person name="Murat C."/>
            <person name="Nolan M."/>
            <person name="Ohm R.A."/>
            <person name="Pangilinan J."/>
            <person name="Pereira M.F."/>
            <person name="Perotto S."/>
            <person name="Peter M."/>
            <person name="Pfister S."/>
            <person name="Riley R."/>
            <person name="Sitrit Y."/>
            <person name="Stielow J.B."/>
            <person name="Szollosi G."/>
            <person name="Zifcakova L."/>
            <person name="Stursova M."/>
            <person name="Spatafora J.W."/>
            <person name="Tedersoo L."/>
            <person name="Vaario L.M."/>
            <person name="Yamada A."/>
            <person name="Yan M."/>
            <person name="Wang P."/>
            <person name="Xu J."/>
            <person name="Bruns T."/>
            <person name="Baldrian P."/>
            <person name="Vilgalys R."/>
            <person name="Dunand C."/>
            <person name="Henrissat B."/>
            <person name="Grigoriev I.V."/>
            <person name="Hibbett D."/>
            <person name="Nagy L.G."/>
            <person name="Martin F.M."/>
        </authorList>
    </citation>
    <scope>NUCLEOTIDE SEQUENCE</scope>
    <source>
        <strain evidence="3">UP504</strain>
    </source>
</reference>
<evidence type="ECO:0000256" key="1">
    <source>
        <dbReference type="SAM" id="MobiDB-lite"/>
    </source>
</evidence>
<comment type="caution">
    <text evidence="3">The sequence shown here is derived from an EMBL/GenBank/DDBJ whole genome shotgun (WGS) entry which is preliminary data.</text>
</comment>
<feature type="compositionally biased region" description="Low complexity" evidence="1">
    <location>
        <begin position="444"/>
        <end position="453"/>
    </location>
</feature>
<feature type="chain" id="PRO_5040386672" evidence="2">
    <location>
        <begin position="26"/>
        <end position="468"/>
    </location>
</feature>
<sequence>MVVFTNTVAVTVVAALVALESSAMGLQEAISSGLPNQSLRGKSVRYPQKISESASVKFFKTKLGLSGVVEAEGRSQRNLGTRHDHHHVHDEILVNHEHTHIHRRDRHPHLPRHHHHHHDEHTHVHEREHEHHHHHDDEHVHIHDREHRHDHDDDHHHHHHDKRHRDHCYVNSYNNEPLLDLCLSVGLRDLHPRGLLDPVADLLAPVAPLLGTLVPCLAGLPLVGGIINIVSSALAGIGGDKIGALLAGKPMPVSAFVTNASYNPTSPIQSFAYQIDMSPSASGDSMFLAKLPFSLPRSPCTNATSIPVAIAYAKVANSTLQVLCLTYDSSPSMSAPITAQPCVNNTVDVSTMSQVFAFNEATNALQPLSNVTSSTPLGYTPGANVGHCAGSTDSTVTAGNTNGTAVNLIFGVTAPYTISTWSNGNASNITSANSTTTDATYTNSTMTSNSTSTIGDDDDMVNADDDSE</sequence>
<keyword evidence="2" id="KW-0732">Signal</keyword>
<evidence type="ECO:0000313" key="4">
    <source>
        <dbReference type="Proteomes" id="UP000886523"/>
    </source>
</evidence>
<feature type="compositionally biased region" description="Acidic residues" evidence="1">
    <location>
        <begin position="455"/>
        <end position="468"/>
    </location>
</feature>
<feature type="compositionally biased region" description="Basic residues" evidence="1">
    <location>
        <begin position="107"/>
        <end position="118"/>
    </location>
</feature>
<dbReference type="AlphaFoldDB" id="A0A9P6AZP0"/>
<protein>
    <submittedName>
        <fullName evidence="3">Uncharacterized protein</fullName>
    </submittedName>
</protein>
<feature type="compositionally biased region" description="Basic and acidic residues" evidence="1">
    <location>
        <begin position="119"/>
        <end position="155"/>
    </location>
</feature>
<feature type="region of interest" description="Disordered" evidence="1">
    <location>
        <begin position="444"/>
        <end position="468"/>
    </location>
</feature>
<feature type="region of interest" description="Disordered" evidence="1">
    <location>
        <begin position="107"/>
        <end position="161"/>
    </location>
</feature>
<dbReference type="EMBL" id="MU128956">
    <property type="protein sequence ID" value="KAF9514820.1"/>
    <property type="molecule type" value="Genomic_DNA"/>
</dbReference>
<proteinExistence type="predicted"/>
<keyword evidence="4" id="KW-1185">Reference proteome</keyword>